<dbReference type="InterPro" id="IPR029044">
    <property type="entry name" value="Nucleotide-diphossugar_trans"/>
</dbReference>
<dbReference type="SUPFAM" id="SSF53448">
    <property type="entry name" value="Nucleotide-diphospho-sugar transferases"/>
    <property type="match status" value="1"/>
</dbReference>
<accession>A0A3S5EJ20</accession>
<dbReference type="STRING" id="1791.GCA_001049355_00352"/>
<protein>
    <submittedName>
        <fullName evidence="1">Uncharacterized protein</fullName>
    </submittedName>
</protein>
<dbReference type="KEGG" id="mauu:NCTC10437_01399"/>
<reference evidence="1 2" key="1">
    <citation type="submission" date="2018-12" db="EMBL/GenBank/DDBJ databases">
        <authorList>
            <consortium name="Pathogen Informatics"/>
        </authorList>
    </citation>
    <scope>NUCLEOTIDE SEQUENCE [LARGE SCALE GENOMIC DNA]</scope>
    <source>
        <strain evidence="1 2">NCTC10437</strain>
    </source>
</reference>
<keyword evidence="2" id="KW-1185">Reference proteome</keyword>
<proteinExistence type="predicted"/>
<organism evidence="1 2">
    <name type="scientific">Mycolicibacterium aurum</name>
    <name type="common">Mycobacterium aurum</name>
    <dbReference type="NCBI Taxonomy" id="1791"/>
    <lineage>
        <taxon>Bacteria</taxon>
        <taxon>Bacillati</taxon>
        <taxon>Actinomycetota</taxon>
        <taxon>Actinomycetes</taxon>
        <taxon>Mycobacteriales</taxon>
        <taxon>Mycobacteriaceae</taxon>
        <taxon>Mycolicibacterium</taxon>
    </lineage>
</organism>
<name>A0A3S5EJ20_MYCAU</name>
<dbReference type="Gene3D" id="3.90.550.10">
    <property type="entry name" value="Spore Coat Polysaccharide Biosynthesis Protein SpsA, Chain A"/>
    <property type="match status" value="1"/>
</dbReference>
<gene>
    <name evidence="1" type="ORF">NCTC10437_01399</name>
</gene>
<dbReference type="AlphaFoldDB" id="A0A3S5EJ20"/>
<dbReference type="EMBL" id="LR134356">
    <property type="protein sequence ID" value="VEG52318.1"/>
    <property type="molecule type" value="Genomic_DNA"/>
</dbReference>
<evidence type="ECO:0000313" key="1">
    <source>
        <dbReference type="EMBL" id="VEG52318.1"/>
    </source>
</evidence>
<evidence type="ECO:0000313" key="2">
    <source>
        <dbReference type="Proteomes" id="UP000279306"/>
    </source>
</evidence>
<sequence>MKATFCSNSFAAYRADALSAVGGFPKDSYFAEDQFIAGKMLLAGKDLAYSADACVIHSHPYSLTDDFRRYFDCGVWHRRDRWLLDEFGEAEGEGVRFVQSEMRYLARHDPSAMPLAALRSLAKFLGYKLGLKEHLFSPKQKKKLAMQSFYWAQQESMRIEG</sequence>
<dbReference type="Proteomes" id="UP000279306">
    <property type="component" value="Chromosome"/>
</dbReference>